<accession>A0A848MGF8</accession>
<reference evidence="2 3" key="2">
    <citation type="submission" date="2020-06" db="EMBL/GenBank/DDBJ databases">
        <title>Polyphasic characterization of a Rahnella strain isolated from tree sap.</title>
        <authorList>
            <person name="Kim I.S."/>
        </authorList>
    </citation>
    <scope>NUCLEOTIDE SEQUENCE [LARGE SCALE GENOMIC DNA]</scope>
    <source>
        <strain evidence="2 3">SAP-1</strain>
    </source>
</reference>
<protein>
    <recommendedName>
        <fullName evidence="1">Cyclophilin-like domain-containing protein</fullName>
    </recommendedName>
</protein>
<keyword evidence="3" id="KW-1185">Reference proteome</keyword>
<feature type="domain" description="Cyclophilin-like" evidence="1">
    <location>
        <begin position="7"/>
        <end position="117"/>
    </location>
</feature>
<evidence type="ECO:0000313" key="2">
    <source>
        <dbReference type="EMBL" id="NMP26745.1"/>
    </source>
</evidence>
<dbReference type="Gene3D" id="2.40.100.20">
    <property type="match status" value="1"/>
</dbReference>
<dbReference type="Pfam" id="PF18050">
    <property type="entry name" value="Cyclophil_like2"/>
    <property type="match status" value="1"/>
</dbReference>
<dbReference type="Proteomes" id="UP000585363">
    <property type="component" value="Unassembled WGS sequence"/>
</dbReference>
<name>A0A848MGF8_9GAMM</name>
<gene>
    <name evidence="2" type="ORF">GW590_07710</name>
</gene>
<sequence length="120" mass="13628">MTPINLTTGDSFLRAEINDRELSREFLALMPMTLTLRRWDNKEYFSVIEPVLTEKLPVTARLRNQPLTLIIQKGVINLLLNETNNAVQSDLVPIGDILPFEDTASLSNSESPWQVRFSLA</sequence>
<dbReference type="InterPro" id="IPR041183">
    <property type="entry name" value="Cyclophilin-like"/>
</dbReference>
<dbReference type="RefSeq" id="WP_169402434.1">
    <property type="nucleotide sequence ID" value="NZ_JAADJU010000003.1"/>
</dbReference>
<reference evidence="2 3" key="1">
    <citation type="submission" date="2020-01" db="EMBL/GenBank/DDBJ databases">
        <authorList>
            <person name="Lee S.D."/>
        </authorList>
    </citation>
    <scope>NUCLEOTIDE SEQUENCE [LARGE SCALE GENOMIC DNA]</scope>
    <source>
        <strain evidence="2 3">SAP-1</strain>
    </source>
</reference>
<proteinExistence type="predicted"/>
<dbReference type="EMBL" id="JAADJU010000003">
    <property type="protein sequence ID" value="NMP26745.1"/>
    <property type="molecule type" value="Genomic_DNA"/>
</dbReference>
<organism evidence="2 3">
    <name type="scientific">Rouxiella aceris</name>
    <dbReference type="NCBI Taxonomy" id="2703884"/>
    <lineage>
        <taxon>Bacteria</taxon>
        <taxon>Pseudomonadati</taxon>
        <taxon>Pseudomonadota</taxon>
        <taxon>Gammaproteobacteria</taxon>
        <taxon>Enterobacterales</taxon>
        <taxon>Yersiniaceae</taxon>
        <taxon>Rouxiella</taxon>
    </lineage>
</organism>
<evidence type="ECO:0000313" key="3">
    <source>
        <dbReference type="Proteomes" id="UP000585363"/>
    </source>
</evidence>
<comment type="caution">
    <text evidence="2">The sequence shown here is derived from an EMBL/GenBank/DDBJ whole genome shotgun (WGS) entry which is preliminary data.</text>
</comment>
<evidence type="ECO:0000259" key="1">
    <source>
        <dbReference type="Pfam" id="PF18050"/>
    </source>
</evidence>
<dbReference type="AlphaFoldDB" id="A0A848MGF8"/>